<dbReference type="STRING" id="139420.A0A371DIM1"/>
<name>A0A371DIM1_9APHY</name>
<dbReference type="InterPro" id="IPR054289">
    <property type="entry name" value="DUF7025"/>
</dbReference>
<feature type="domain" description="DUF7025" evidence="1">
    <location>
        <begin position="23"/>
        <end position="129"/>
    </location>
</feature>
<dbReference type="OrthoDB" id="10042665at2759"/>
<sequence>MSFSPHTLAASGGTPTASPATEVLSTYFVPGATVIQPCKITGHQRAYRVFSSPHRVKDEADRDNAALASYSLSVECLGLIPQEPVAADNRRAVPEYRIGRVQTSLSFQVDISGVRDICSLSVYPIEHHPSGTALKLALIARGKVWADVSRRGVQLSQFTGQEVRLTFTFDPEHRTPKEVPPPKVVWKRSRVVSLYVAFAMLETNNTREDSDVVLLDHGKFHGAMVNVWTDVPVAIGGYFAMNPQAKELFYKYLEAKQQTSSQETLSRDDLLLAPTVVYGYSVSKRRWAAYDVNGDFLYYPKDMVEPKRDLYFPPKITGADFSKFSMTRTHAWINSLSRGVIGQDGQGLLLMLHGNAAETTAVGLAGAYAVRRGRPQRTFSVKRLSTISSELNSLREAISSNAVITIHKVMSSYDILMCVHSNVCF</sequence>
<dbReference type="AlphaFoldDB" id="A0A371DIM1"/>
<dbReference type="PANTHER" id="PTHR46411">
    <property type="entry name" value="FAMILY ATPASE, PUTATIVE-RELATED"/>
    <property type="match status" value="1"/>
</dbReference>
<dbReference type="Proteomes" id="UP000256964">
    <property type="component" value="Unassembled WGS sequence"/>
</dbReference>
<gene>
    <name evidence="2" type="ORF">OH76DRAFT_1480942</name>
</gene>
<reference evidence="2 3" key="1">
    <citation type="journal article" date="2018" name="Biotechnol. Biofuels">
        <title>Integrative visual omics of the white-rot fungus Polyporus brumalis exposes the biotechnological potential of its oxidative enzymes for delignifying raw plant biomass.</title>
        <authorList>
            <person name="Miyauchi S."/>
            <person name="Rancon A."/>
            <person name="Drula E."/>
            <person name="Hage H."/>
            <person name="Chaduli D."/>
            <person name="Favel A."/>
            <person name="Grisel S."/>
            <person name="Henrissat B."/>
            <person name="Herpoel-Gimbert I."/>
            <person name="Ruiz-Duenas F.J."/>
            <person name="Chevret D."/>
            <person name="Hainaut M."/>
            <person name="Lin J."/>
            <person name="Wang M."/>
            <person name="Pangilinan J."/>
            <person name="Lipzen A."/>
            <person name="Lesage-Meessen L."/>
            <person name="Navarro D."/>
            <person name="Riley R."/>
            <person name="Grigoriev I.V."/>
            <person name="Zhou S."/>
            <person name="Raouche S."/>
            <person name="Rosso M.N."/>
        </authorList>
    </citation>
    <scope>NUCLEOTIDE SEQUENCE [LARGE SCALE GENOMIC DNA]</scope>
    <source>
        <strain evidence="2 3">BRFM 1820</strain>
    </source>
</reference>
<evidence type="ECO:0000313" key="3">
    <source>
        <dbReference type="Proteomes" id="UP000256964"/>
    </source>
</evidence>
<accession>A0A371DIM1</accession>
<evidence type="ECO:0000259" key="1">
    <source>
        <dbReference type="Pfam" id="PF22942"/>
    </source>
</evidence>
<evidence type="ECO:0000313" key="2">
    <source>
        <dbReference type="EMBL" id="RDX52366.1"/>
    </source>
</evidence>
<dbReference type="EMBL" id="KZ857391">
    <property type="protein sequence ID" value="RDX52366.1"/>
    <property type="molecule type" value="Genomic_DNA"/>
</dbReference>
<keyword evidence="3" id="KW-1185">Reference proteome</keyword>
<dbReference type="PANTHER" id="PTHR46411:SF3">
    <property type="entry name" value="AAA+ ATPASE DOMAIN-CONTAINING PROTEIN"/>
    <property type="match status" value="1"/>
</dbReference>
<organism evidence="2 3">
    <name type="scientific">Lentinus brumalis</name>
    <dbReference type="NCBI Taxonomy" id="2498619"/>
    <lineage>
        <taxon>Eukaryota</taxon>
        <taxon>Fungi</taxon>
        <taxon>Dikarya</taxon>
        <taxon>Basidiomycota</taxon>
        <taxon>Agaricomycotina</taxon>
        <taxon>Agaricomycetes</taxon>
        <taxon>Polyporales</taxon>
        <taxon>Polyporaceae</taxon>
        <taxon>Lentinus</taxon>
    </lineage>
</organism>
<proteinExistence type="predicted"/>
<protein>
    <recommendedName>
        <fullName evidence="1">DUF7025 domain-containing protein</fullName>
    </recommendedName>
</protein>
<dbReference type="Pfam" id="PF22942">
    <property type="entry name" value="DUF7025"/>
    <property type="match status" value="1"/>
</dbReference>